<sequence length="398" mass="46190">MLILNWESKSQLAKNTKYIEYGNKYFYCNMINLSYDKCSCRHKYLHVTLKDLYVLWNQFPCPPPKSKHLLFQVNWSKKLGSKQGMKIMLRLAKRCNVETPNMYHHPGHLGSSLVIVGCETKCYSKISVFCCILFLFVLGIIISCILRTKHNIPKKNADVQAKKQPRDQIFLLCKKKLVKVFVRKKKDMSIIDNRTKYFEGSENTNGIGIQTQTFSSDLNSSLRSKPKLTCDKADLHIYEDIDEIKPTTMGEIFCEKVYYDNKHDNKEHLIPPLDKQTFQKSVKRGNPDTKYTHEGKKKKKGKHYHSFDRLHLMPNRKNAKYGNDITNTRNNMAIIGMDASLTVKKGSKYLDKRFCSMNRNKTIQQYATIKKSNTSTATKSNRKSVCIDYVETPIIFCV</sequence>
<evidence type="ECO:0000256" key="2">
    <source>
        <dbReference type="SAM" id="Phobius"/>
    </source>
</evidence>
<feature type="transmembrane region" description="Helical" evidence="2">
    <location>
        <begin position="126"/>
        <end position="146"/>
    </location>
</feature>
<keyword evidence="2" id="KW-0472">Membrane</keyword>
<keyword evidence="2" id="KW-0812">Transmembrane</keyword>
<protein>
    <submittedName>
        <fullName evidence="3">Uncharacterized protein</fullName>
    </submittedName>
</protein>
<keyword evidence="4" id="KW-1185">Reference proteome</keyword>
<feature type="compositionally biased region" description="Basic and acidic residues" evidence="1">
    <location>
        <begin position="285"/>
        <end position="294"/>
    </location>
</feature>
<proteinExistence type="predicted"/>
<keyword evidence="2" id="KW-1133">Transmembrane helix</keyword>
<feature type="region of interest" description="Disordered" evidence="1">
    <location>
        <begin position="280"/>
        <end position="300"/>
    </location>
</feature>
<dbReference type="Proteomes" id="UP001217089">
    <property type="component" value="Unassembled WGS sequence"/>
</dbReference>
<accession>A0ABQ9EV94</accession>
<comment type="caution">
    <text evidence="3">The sequence shown here is derived from an EMBL/GenBank/DDBJ whole genome shotgun (WGS) entry which is preliminary data.</text>
</comment>
<gene>
    <name evidence="3" type="ORF">KUTeg_013982</name>
</gene>
<evidence type="ECO:0000256" key="1">
    <source>
        <dbReference type="SAM" id="MobiDB-lite"/>
    </source>
</evidence>
<organism evidence="3 4">
    <name type="scientific">Tegillarca granosa</name>
    <name type="common">Malaysian cockle</name>
    <name type="synonym">Anadara granosa</name>
    <dbReference type="NCBI Taxonomy" id="220873"/>
    <lineage>
        <taxon>Eukaryota</taxon>
        <taxon>Metazoa</taxon>
        <taxon>Spiralia</taxon>
        <taxon>Lophotrochozoa</taxon>
        <taxon>Mollusca</taxon>
        <taxon>Bivalvia</taxon>
        <taxon>Autobranchia</taxon>
        <taxon>Pteriomorphia</taxon>
        <taxon>Arcoida</taxon>
        <taxon>Arcoidea</taxon>
        <taxon>Arcidae</taxon>
        <taxon>Tegillarca</taxon>
    </lineage>
</organism>
<dbReference type="EMBL" id="JARBDR010000657">
    <property type="protein sequence ID" value="KAJ8309108.1"/>
    <property type="molecule type" value="Genomic_DNA"/>
</dbReference>
<name>A0ABQ9EV94_TEGGR</name>
<evidence type="ECO:0000313" key="4">
    <source>
        <dbReference type="Proteomes" id="UP001217089"/>
    </source>
</evidence>
<reference evidence="3 4" key="1">
    <citation type="submission" date="2022-12" db="EMBL/GenBank/DDBJ databases">
        <title>Chromosome-level genome of Tegillarca granosa.</title>
        <authorList>
            <person name="Kim J."/>
        </authorList>
    </citation>
    <scope>NUCLEOTIDE SEQUENCE [LARGE SCALE GENOMIC DNA]</scope>
    <source>
        <strain evidence="3">Teg-2019</strain>
        <tissue evidence="3">Adductor muscle</tissue>
    </source>
</reference>
<evidence type="ECO:0000313" key="3">
    <source>
        <dbReference type="EMBL" id="KAJ8309108.1"/>
    </source>
</evidence>